<proteinExistence type="predicted"/>
<gene>
    <name evidence="1" type="ORF">A3E32_02890</name>
</gene>
<dbReference type="EMBL" id="MHVU01000003">
    <property type="protein sequence ID" value="OHA99655.1"/>
    <property type="molecule type" value="Genomic_DNA"/>
</dbReference>
<protein>
    <submittedName>
        <fullName evidence="1">Uncharacterized protein</fullName>
    </submittedName>
</protein>
<dbReference type="AlphaFoldDB" id="A0A1G2TQT9"/>
<name>A0A1G2TQT9_9BACT</name>
<evidence type="ECO:0000313" key="1">
    <source>
        <dbReference type="EMBL" id="OHA99655.1"/>
    </source>
</evidence>
<organism evidence="1 2">
    <name type="scientific">Candidatus Zambryskibacteria bacterium RIFCSPHIGHO2_12_FULL_38_37</name>
    <dbReference type="NCBI Taxonomy" id="1802751"/>
    <lineage>
        <taxon>Bacteria</taxon>
        <taxon>Candidatus Zambryskiibacteriota</taxon>
    </lineage>
</organism>
<comment type="caution">
    <text evidence="1">The sequence shown here is derived from an EMBL/GenBank/DDBJ whole genome shotgun (WGS) entry which is preliminary data.</text>
</comment>
<sequence>MAEKQGLSVRELLESVYNALKDGGREIKLPSKAMAEIANDSDWHRTRVGYAGYESATLLKAGDKEWAVAFGTKCGSYPADPYNCDIAAVQLSGNGKSDEEVTVEIHDSLEGNSYFRNSLIYAMADGQLAISKDGQFGQKVLESLRPKVQEFIAQDLETDSRYFTMDLRPVVKSAVQYKPEFVVFLRDTLRTVLAM</sequence>
<accession>A0A1G2TQT9</accession>
<evidence type="ECO:0000313" key="2">
    <source>
        <dbReference type="Proteomes" id="UP000178530"/>
    </source>
</evidence>
<dbReference type="Proteomes" id="UP000178530">
    <property type="component" value="Unassembled WGS sequence"/>
</dbReference>
<reference evidence="1 2" key="1">
    <citation type="journal article" date="2016" name="Nat. Commun.">
        <title>Thousands of microbial genomes shed light on interconnected biogeochemical processes in an aquifer system.</title>
        <authorList>
            <person name="Anantharaman K."/>
            <person name="Brown C.T."/>
            <person name="Hug L.A."/>
            <person name="Sharon I."/>
            <person name="Castelle C.J."/>
            <person name="Probst A.J."/>
            <person name="Thomas B.C."/>
            <person name="Singh A."/>
            <person name="Wilkins M.J."/>
            <person name="Karaoz U."/>
            <person name="Brodie E.L."/>
            <person name="Williams K.H."/>
            <person name="Hubbard S.S."/>
            <person name="Banfield J.F."/>
        </authorList>
    </citation>
    <scope>NUCLEOTIDE SEQUENCE [LARGE SCALE GENOMIC DNA]</scope>
</reference>